<evidence type="ECO:0000313" key="1">
    <source>
        <dbReference type="EMBL" id="MBX49006.1"/>
    </source>
</evidence>
<sequence>MLKIIILNHQLEFTHITLSLTYCQCSTKARNQEQLLTDTSRKQ</sequence>
<dbReference type="EMBL" id="GGEC01068522">
    <property type="protein sequence ID" value="MBX49006.1"/>
    <property type="molecule type" value="Transcribed_RNA"/>
</dbReference>
<organism evidence="1">
    <name type="scientific">Rhizophora mucronata</name>
    <name type="common">Asiatic mangrove</name>
    <dbReference type="NCBI Taxonomy" id="61149"/>
    <lineage>
        <taxon>Eukaryota</taxon>
        <taxon>Viridiplantae</taxon>
        <taxon>Streptophyta</taxon>
        <taxon>Embryophyta</taxon>
        <taxon>Tracheophyta</taxon>
        <taxon>Spermatophyta</taxon>
        <taxon>Magnoliopsida</taxon>
        <taxon>eudicotyledons</taxon>
        <taxon>Gunneridae</taxon>
        <taxon>Pentapetalae</taxon>
        <taxon>rosids</taxon>
        <taxon>fabids</taxon>
        <taxon>Malpighiales</taxon>
        <taxon>Rhizophoraceae</taxon>
        <taxon>Rhizophora</taxon>
    </lineage>
</organism>
<accession>A0A2P2P2H4</accession>
<name>A0A2P2P2H4_RHIMU</name>
<proteinExistence type="predicted"/>
<reference evidence="1" key="1">
    <citation type="submission" date="2018-02" db="EMBL/GenBank/DDBJ databases">
        <title>Rhizophora mucronata_Transcriptome.</title>
        <authorList>
            <person name="Meera S.P."/>
            <person name="Sreeshan A."/>
            <person name="Augustine A."/>
        </authorList>
    </citation>
    <scope>NUCLEOTIDE SEQUENCE</scope>
    <source>
        <tissue evidence="1">Leaf</tissue>
    </source>
</reference>
<protein>
    <submittedName>
        <fullName evidence="1">Uncharacterized protein</fullName>
    </submittedName>
</protein>
<dbReference type="AlphaFoldDB" id="A0A2P2P2H4"/>